<feature type="compositionally biased region" description="Basic and acidic residues" evidence="1">
    <location>
        <begin position="24"/>
        <end position="34"/>
    </location>
</feature>
<dbReference type="Gene3D" id="3.10.450.50">
    <property type="match status" value="1"/>
</dbReference>
<dbReference type="OrthoDB" id="8225471at2"/>
<gene>
    <name evidence="3" type="ORF">C7I84_02540</name>
</gene>
<keyword evidence="4" id="KW-1185">Reference proteome</keyword>
<dbReference type="EMBL" id="PXYK01000002">
    <property type="protein sequence ID" value="PSJ65243.1"/>
    <property type="molecule type" value="Genomic_DNA"/>
</dbReference>
<dbReference type="Proteomes" id="UP000241229">
    <property type="component" value="Unassembled WGS sequence"/>
</dbReference>
<proteinExistence type="predicted"/>
<evidence type="ECO:0000256" key="1">
    <source>
        <dbReference type="SAM" id="MobiDB-lite"/>
    </source>
</evidence>
<protein>
    <recommendedName>
        <fullName evidence="2">SnoaL-like domain-containing protein</fullName>
    </recommendedName>
</protein>
<dbReference type="InterPro" id="IPR032710">
    <property type="entry name" value="NTF2-like_dom_sf"/>
</dbReference>
<name>A0A2P7SRY5_9HYPH</name>
<dbReference type="SUPFAM" id="SSF54427">
    <property type="entry name" value="NTF2-like"/>
    <property type="match status" value="1"/>
</dbReference>
<evidence type="ECO:0000313" key="4">
    <source>
        <dbReference type="Proteomes" id="UP000241229"/>
    </source>
</evidence>
<dbReference type="Pfam" id="PF13577">
    <property type="entry name" value="SnoaL_4"/>
    <property type="match status" value="1"/>
</dbReference>
<organism evidence="3 4">
    <name type="scientific">Kumtagia ephedrae</name>
    <dbReference type="NCBI Taxonomy" id="2116701"/>
    <lineage>
        <taxon>Bacteria</taxon>
        <taxon>Pseudomonadati</taxon>
        <taxon>Pseudomonadota</taxon>
        <taxon>Alphaproteobacteria</taxon>
        <taxon>Hyphomicrobiales</taxon>
        <taxon>Phyllobacteriaceae</taxon>
        <taxon>Kumtagia</taxon>
    </lineage>
</organism>
<feature type="region of interest" description="Disordered" evidence="1">
    <location>
        <begin position="24"/>
        <end position="50"/>
    </location>
</feature>
<accession>A0A2P7SRY5</accession>
<comment type="caution">
    <text evidence="3">The sequence shown here is derived from an EMBL/GenBank/DDBJ whole genome shotgun (WGS) entry which is preliminary data.</text>
</comment>
<dbReference type="AlphaFoldDB" id="A0A2P7SRY5"/>
<dbReference type="InterPro" id="IPR037401">
    <property type="entry name" value="SnoaL-like"/>
</dbReference>
<evidence type="ECO:0000259" key="2">
    <source>
        <dbReference type="Pfam" id="PF13577"/>
    </source>
</evidence>
<sequence length="208" mass="23333">MSAARRFLSTAAGAPRCWRLCRGRDSTSRKRPDAEPEEPMPRPKSTKSLEERLDHAEDYIEIMQLICAYGPAADATHWELIKEIWAEDSVYEIGGLGVYEGHEGLKQAFYGEFHQGLMQSGSGHVSSMPHLVIDGDRAVATHHGTLYKQIDGKFPVIRLIASRWEFERRAQGWVVVRRTNELLQENPRAQALLARVKEGPAAAKLAAE</sequence>
<evidence type="ECO:0000313" key="3">
    <source>
        <dbReference type="EMBL" id="PSJ65243.1"/>
    </source>
</evidence>
<feature type="domain" description="SnoaL-like" evidence="2">
    <location>
        <begin position="55"/>
        <end position="179"/>
    </location>
</feature>
<reference evidence="3 4" key="1">
    <citation type="submission" date="2018-03" db="EMBL/GenBank/DDBJ databases">
        <title>The draft genome of Mesorhizobium sp. 6GN-30.</title>
        <authorList>
            <person name="Liu L."/>
            <person name="Li L."/>
            <person name="Wang T."/>
            <person name="Zhang X."/>
            <person name="Liang L."/>
        </authorList>
    </citation>
    <scope>NUCLEOTIDE SEQUENCE [LARGE SCALE GENOMIC DNA]</scope>
    <source>
        <strain evidence="3 4">6GN30</strain>
    </source>
</reference>